<evidence type="ECO:0000256" key="2">
    <source>
        <dbReference type="ARBA" id="ARBA00007555"/>
    </source>
</evidence>
<accession>E7RVF9</accession>
<dbReference type="PANTHER" id="PTHR30462:SF3">
    <property type="entry name" value="INTERMEMBRANE TRANSPORT PROTEIN PQIA"/>
    <property type="match status" value="1"/>
</dbReference>
<feature type="transmembrane region" description="Helical" evidence="8">
    <location>
        <begin position="143"/>
        <end position="163"/>
    </location>
</feature>
<dbReference type="InterPro" id="IPR007498">
    <property type="entry name" value="PqiA-like"/>
</dbReference>
<evidence type="ECO:0000313" key="10">
    <source>
        <dbReference type="Proteomes" id="UP000011021"/>
    </source>
</evidence>
<feature type="transmembrane region" description="Helical" evidence="8">
    <location>
        <begin position="425"/>
        <end position="444"/>
    </location>
</feature>
<dbReference type="InterPro" id="IPR005219">
    <property type="entry name" value="PqiA-like_proteobact"/>
</dbReference>
<proteinExistence type="inferred from homology"/>
<feature type="transmembrane region" description="Helical" evidence="8">
    <location>
        <begin position="175"/>
        <end position="193"/>
    </location>
</feature>
<keyword evidence="10" id="KW-1185">Reference proteome</keyword>
<evidence type="ECO:0000256" key="4">
    <source>
        <dbReference type="ARBA" id="ARBA00022519"/>
    </source>
</evidence>
<dbReference type="eggNOG" id="COG2995">
    <property type="taxonomic scope" value="Bacteria"/>
</dbReference>
<name>E7RVF9_9BURK</name>
<keyword evidence="4" id="KW-0997">Cell inner membrane</keyword>
<dbReference type="GO" id="GO:0005886">
    <property type="term" value="C:plasma membrane"/>
    <property type="evidence" value="ECO:0007669"/>
    <property type="project" value="UniProtKB-SubCell"/>
</dbReference>
<gene>
    <name evidence="9" type="ORF">HMPREF0551_0671</name>
</gene>
<organism evidence="9 10">
    <name type="scientific">Lautropia mirabilis ATCC 51599</name>
    <dbReference type="NCBI Taxonomy" id="887898"/>
    <lineage>
        <taxon>Bacteria</taxon>
        <taxon>Pseudomonadati</taxon>
        <taxon>Pseudomonadota</taxon>
        <taxon>Betaproteobacteria</taxon>
        <taxon>Burkholderiales</taxon>
        <taxon>Burkholderiaceae</taxon>
        <taxon>Lautropia</taxon>
    </lineage>
</organism>
<evidence type="ECO:0000256" key="8">
    <source>
        <dbReference type="SAM" id="Phobius"/>
    </source>
</evidence>
<dbReference type="Pfam" id="PF04403">
    <property type="entry name" value="PqiA"/>
    <property type="match status" value="2"/>
</dbReference>
<feature type="transmembrane region" description="Helical" evidence="8">
    <location>
        <begin position="50"/>
        <end position="73"/>
    </location>
</feature>
<comment type="caution">
    <text evidence="9">The sequence shown here is derived from an EMBL/GenBank/DDBJ whole genome shotgun (WGS) entry which is preliminary data.</text>
</comment>
<sequence>MMREVHGLTACPMCDTLHRRVHLKDGQRARCRVCGSELARSSRLNRARMIPLVLTCLLLFVMANVFPIVAIELQGTVHQLTLVGAVMTLLQSGMFAVALMVFVPTLFLPGLYLLTLLFVLWLTGRDDVPAGVQNRLVRMMQQVYPWSMVEVFLLGVLVAIIKLSSMASIIAGPALWAWMGTTITLTVVLTFRLRRLIRRTHMPVGEVRLQDDQVVYAGQPPVLEEADGEWKTAVGRHRDAHDGALLTAAESARFCGRRLGMISCRHCDTVWAEAREGERCRHCDARLHRRKPGGLGVTWALLITAMILYVPANLLPVMTTSTLFGTDDSTILSGVIYFWQDGEWALAAIIFIASFLIPLFKLVALILLTLLVQFRSLWRLQERTHLYDIVEWVGRWSMLDVFVVAVTSSLVQMPGVAVVKAGPGIAAFGAVVVLTMLATMSFDARRAWDARFRPGLLHGRRRRRANPGVVSGRAG</sequence>
<feature type="transmembrane region" description="Helical" evidence="8">
    <location>
        <begin position="93"/>
        <end position="122"/>
    </location>
</feature>
<dbReference type="EMBL" id="AEQP01000002">
    <property type="protein sequence ID" value="EFV95763.1"/>
    <property type="molecule type" value="Genomic_DNA"/>
</dbReference>
<evidence type="ECO:0000256" key="5">
    <source>
        <dbReference type="ARBA" id="ARBA00022692"/>
    </source>
</evidence>
<evidence type="ECO:0000313" key="9">
    <source>
        <dbReference type="EMBL" id="EFV95763.1"/>
    </source>
</evidence>
<dbReference type="HOGENOM" id="CLU_041903_0_0_4"/>
<dbReference type="STRING" id="887898.HMPREF0551_0671"/>
<comment type="subcellular location">
    <subcellularLocation>
        <location evidence="1">Cell inner membrane</location>
        <topology evidence="1">Multi-pass membrane protein</topology>
    </subcellularLocation>
</comment>
<evidence type="ECO:0000256" key="1">
    <source>
        <dbReference type="ARBA" id="ARBA00004429"/>
    </source>
</evidence>
<feature type="transmembrane region" description="Helical" evidence="8">
    <location>
        <begin position="344"/>
        <end position="372"/>
    </location>
</feature>
<evidence type="ECO:0000256" key="7">
    <source>
        <dbReference type="ARBA" id="ARBA00023136"/>
    </source>
</evidence>
<keyword evidence="3" id="KW-1003">Cell membrane</keyword>
<protein>
    <submittedName>
        <fullName evidence="9">Integral membrane protein, PqiA family</fullName>
    </submittedName>
</protein>
<dbReference type="Proteomes" id="UP000011021">
    <property type="component" value="Unassembled WGS sequence"/>
</dbReference>
<evidence type="ECO:0000256" key="3">
    <source>
        <dbReference type="ARBA" id="ARBA00022475"/>
    </source>
</evidence>
<keyword evidence="7 8" id="KW-0472">Membrane</keyword>
<dbReference type="NCBIfam" id="TIGR00155">
    <property type="entry name" value="pqiA_fam"/>
    <property type="match status" value="1"/>
</dbReference>
<dbReference type="PANTHER" id="PTHR30462">
    <property type="entry name" value="INTERMEMBRANE TRANSPORT PROTEIN PQIB-RELATED"/>
    <property type="match status" value="1"/>
</dbReference>
<feature type="transmembrane region" description="Helical" evidence="8">
    <location>
        <begin position="294"/>
        <end position="312"/>
    </location>
</feature>
<comment type="similarity">
    <text evidence="2">Belongs to the PqiA family.</text>
</comment>
<keyword evidence="5 8" id="KW-0812">Transmembrane</keyword>
<evidence type="ECO:0000256" key="6">
    <source>
        <dbReference type="ARBA" id="ARBA00022989"/>
    </source>
</evidence>
<dbReference type="AlphaFoldDB" id="E7RVF9"/>
<feature type="transmembrane region" description="Helical" evidence="8">
    <location>
        <begin position="393"/>
        <end position="413"/>
    </location>
</feature>
<reference evidence="9 10" key="1">
    <citation type="submission" date="2010-12" db="EMBL/GenBank/DDBJ databases">
        <authorList>
            <person name="Muzny D."/>
            <person name="Qin X."/>
            <person name="Deng J."/>
            <person name="Jiang H."/>
            <person name="Liu Y."/>
            <person name="Qu J."/>
            <person name="Song X.-Z."/>
            <person name="Zhang L."/>
            <person name="Thornton R."/>
            <person name="Coyle M."/>
            <person name="Francisco L."/>
            <person name="Jackson L."/>
            <person name="Javaid M."/>
            <person name="Korchina V."/>
            <person name="Kovar C."/>
            <person name="Mata R."/>
            <person name="Mathew T."/>
            <person name="Ngo R."/>
            <person name="Nguyen L."/>
            <person name="Nguyen N."/>
            <person name="Okwuonu G."/>
            <person name="Ongeri F."/>
            <person name="Pham C."/>
            <person name="Simmons D."/>
            <person name="Wilczek-Boney K."/>
            <person name="Hale W."/>
            <person name="Jakkamsetti A."/>
            <person name="Pham P."/>
            <person name="Ruth R."/>
            <person name="San Lucas F."/>
            <person name="Warren J."/>
            <person name="Zhang J."/>
            <person name="Zhao Z."/>
            <person name="Zhou C."/>
            <person name="Zhu D."/>
            <person name="Lee S."/>
            <person name="Bess C."/>
            <person name="Blankenburg K."/>
            <person name="Forbes L."/>
            <person name="Fu Q."/>
            <person name="Gubbala S."/>
            <person name="Hirani K."/>
            <person name="Jayaseelan J.C."/>
            <person name="Lara F."/>
            <person name="Munidasa M."/>
            <person name="Palculict T."/>
            <person name="Patil S."/>
            <person name="Pu L.-L."/>
            <person name="Saada N."/>
            <person name="Tang L."/>
            <person name="Weissenberger G."/>
            <person name="Zhu Y."/>
            <person name="Hemphill L."/>
            <person name="Shang Y."/>
            <person name="Youmans B."/>
            <person name="Ayvaz T."/>
            <person name="Ross M."/>
            <person name="Santibanez J."/>
            <person name="Aqrawi P."/>
            <person name="Gross S."/>
            <person name="Joshi V."/>
            <person name="Fowler G."/>
            <person name="Nazareth L."/>
            <person name="Reid J."/>
            <person name="Worley K."/>
            <person name="Petrosino J."/>
            <person name="Highlander S."/>
            <person name="Gibbs R."/>
        </authorList>
    </citation>
    <scope>NUCLEOTIDE SEQUENCE [LARGE SCALE GENOMIC DNA]</scope>
    <source>
        <strain evidence="9 10">ATCC 51599</strain>
    </source>
</reference>
<keyword evidence="6 8" id="KW-1133">Transmembrane helix</keyword>
<dbReference type="InterPro" id="IPR051800">
    <property type="entry name" value="PqiA-PqiB_transport"/>
</dbReference>